<evidence type="ECO:0000313" key="2">
    <source>
        <dbReference type="Proteomes" id="UP001076464"/>
    </source>
</evidence>
<accession>A0ACC6CFT3</accession>
<evidence type="ECO:0000313" key="1">
    <source>
        <dbReference type="EMBL" id="MCY4747194.1"/>
    </source>
</evidence>
<keyword evidence="2" id="KW-1185">Reference proteome</keyword>
<organism evidence="1 2">
    <name type="scientific">Roseateles hydrophilus</name>
    <dbReference type="NCBI Taxonomy" id="2975054"/>
    <lineage>
        <taxon>Bacteria</taxon>
        <taxon>Pseudomonadati</taxon>
        <taxon>Pseudomonadota</taxon>
        <taxon>Betaproteobacteria</taxon>
        <taxon>Burkholderiales</taxon>
        <taxon>Sphaerotilaceae</taxon>
        <taxon>Roseateles</taxon>
    </lineage>
</organism>
<gene>
    <name evidence="1" type="ORF">NYO99_19630</name>
</gene>
<sequence length="220" mass="22444">MKLPLSTFTALALLSAFSAHAADTSFNTEQAFVAAAGATVIESFETLAGRGRTMAPVVTPHFTVSTGNAPIGVQTAANAPSPGYGSAAVDGSQYLSVYLADAAPGSLSFTLATPSTSFGLYLTDLGEVAGEVRLQTNAGAFSGGALVAQFPPLVGEGQRLFFGFTQDVAFTQVTLTVTGLDEAYGLDKVYVSVVPEPAAAWLMLAGLGVAGIAARSRRAR</sequence>
<protein>
    <submittedName>
        <fullName evidence="1">VPLPA-CTERM sorting domain-containing protein</fullName>
    </submittedName>
</protein>
<name>A0ACC6CFT3_9BURK</name>
<reference evidence="1" key="1">
    <citation type="submission" date="2022-08" db="EMBL/GenBank/DDBJ databases">
        <title>Genome sequencing of Pelomonas sp. UHG3.</title>
        <authorList>
            <person name="So Y."/>
        </authorList>
    </citation>
    <scope>NUCLEOTIDE SEQUENCE</scope>
    <source>
        <strain evidence="1">UHG3</strain>
    </source>
</reference>
<proteinExistence type="predicted"/>
<comment type="caution">
    <text evidence="1">The sequence shown here is derived from an EMBL/GenBank/DDBJ whole genome shotgun (WGS) entry which is preliminary data.</text>
</comment>
<dbReference type="EMBL" id="JAPPUY010000006">
    <property type="protein sequence ID" value="MCY4747194.1"/>
    <property type="molecule type" value="Genomic_DNA"/>
</dbReference>
<dbReference type="Proteomes" id="UP001076464">
    <property type="component" value="Unassembled WGS sequence"/>
</dbReference>